<protein>
    <recommendedName>
        <fullName evidence="4">SH3 domain-containing protein</fullName>
    </recommendedName>
</protein>
<evidence type="ECO:0008006" key="4">
    <source>
        <dbReference type="Google" id="ProtNLM"/>
    </source>
</evidence>
<keyword evidence="1" id="KW-0732">Signal</keyword>
<evidence type="ECO:0000313" key="3">
    <source>
        <dbReference type="Proteomes" id="UP001500218"/>
    </source>
</evidence>
<name>A0ABN2MDW1_9ACTN</name>
<evidence type="ECO:0000313" key="2">
    <source>
        <dbReference type="EMBL" id="GAA1821950.1"/>
    </source>
</evidence>
<sequence length="127" mass="14042">MNLGRSRVWQRTAAAALATVTALAGVVFTASPAHAAATYYTWTNGVNVRYNGGNPPACFAYPGPYNCPSIVGQVHSWEPITVHCQKIGEVIGGNPYWLWVMTPKHWGFMSSYYINYPYNRLPDVPDC</sequence>
<proteinExistence type="predicted"/>
<keyword evidence="3" id="KW-1185">Reference proteome</keyword>
<gene>
    <name evidence="2" type="ORF">GCM10009682_47740</name>
</gene>
<evidence type="ECO:0000256" key="1">
    <source>
        <dbReference type="SAM" id="SignalP"/>
    </source>
</evidence>
<dbReference type="RefSeq" id="WP_344136567.1">
    <property type="nucleotide sequence ID" value="NZ_BAAALT010000185.1"/>
</dbReference>
<dbReference type="Proteomes" id="UP001500218">
    <property type="component" value="Unassembled WGS sequence"/>
</dbReference>
<reference evidence="2 3" key="1">
    <citation type="journal article" date="2019" name="Int. J. Syst. Evol. Microbiol.">
        <title>The Global Catalogue of Microorganisms (GCM) 10K type strain sequencing project: providing services to taxonomists for standard genome sequencing and annotation.</title>
        <authorList>
            <consortium name="The Broad Institute Genomics Platform"/>
            <consortium name="The Broad Institute Genome Sequencing Center for Infectious Disease"/>
            <person name="Wu L."/>
            <person name="Ma J."/>
        </authorList>
    </citation>
    <scope>NUCLEOTIDE SEQUENCE [LARGE SCALE GENOMIC DNA]</scope>
    <source>
        <strain evidence="2 3">JCM 13250</strain>
    </source>
</reference>
<accession>A0ABN2MDW1</accession>
<dbReference type="EMBL" id="BAAALT010000185">
    <property type="protein sequence ID" value="GAA1821950.1"/>
    <property type="molecule type" value="Genomic_DNA"/>
</dbReference>
<feature type="chain" id="PRO_5045866743" description="SH3 domain-containing protein" evidence="1">
    <location>
        <begin position="36"/>
        <end position="127"/>
    </location>
</feature>
<comment type="caution">
    <text evidence="2">The sequence shown here is derived from an EMBL/GenBank/DDBJ whole genome shotgun (WGS) entry which is preliminary data.</text>
</comment>
<organism evidence="2 3">
    <name type="scientific">Luedemannella flava</name>
    <dbReference type="NCBI Taxonomy" id="349316"/>
    <lineage>
        <taxon>Bacteria</taxon>
        <taxon>Bacillati</taxon>
        <taxon>Actinomycetota</taxon>
        <taxon>Actinomycetes</taxon>
        <taxon>Micromonosporales</taxon>
        <taxon>Micromonosporaceae</taxon>
        <taxon>Luedemannella</taxon>
    </lineage>
</organism>
<feature type="signal peptide" evidence="1">
    <location>
        <begin position="1"/>
        <end position="35"/>
    </location>
</feature>